<comment type="caution">
    <text evidence="1">The sequence shown here is derived from an EMBL/GenBank/DDBJ whole genome shotgun (WGS) entry which is preliminary data.</text>
</comment>
<gene>
    <name evidence="1" type="ORF">EXY25_08490</name>
</gene>
<organism evidence="1 2">
    <name type="scientific">Corallincola spongiicola</name>
    <dbReference type="NCBI Taxonomy" id="2520508"/>
    <lineage>
        <taxon>Bacteria</taxon>
        <taxon>Pseudomonadati</taxon>
        <taxon>Pseudomonadota</taxon>
        <taxon>Gammaproteobacteria</taxon>
        <taxon>Alteromonadales</taxon>
        <taxon>Psychromonadaceae</taxon>
        <taxon>Corallincola</taxon>
    </lineage>
</organism>
<proteinExistence type="predicted"/>
<accession>A0ABY1WRP1</accession>
<reference evidence="2" key="1">
    <citation type="submission" date="2019-02" db="EMBL/GenBank/DDBJ databases">
        <title>Draft genome sequence of Muricauda sp. 176CP4-71.</title>
        <authorList>
            <person name="Park J.-S."/>
        </authorList>
    </citation>
    <scope>NUCLEOTIDE SEQUENCE [LARGE SCALE GENOMIC DNA]</scope>
    <source>
        <strain evidence="2">176GS2-150</strain>
    </source>
</reference>
<dbReference type="EMBL" id="SHLY01000002">
    <property type="protein sequence ID" value="TAA47263.1"/>
    <property type="molecule type" value="Genomic_DNA"/>
</dbReference>
<dbReference type="SMART" id="SM00671">
    <property type="entry name" value="SEL1"/>
    <property type="match status" value="1"/>
</dbReference>
<evidence type="ECO:0000313" key="2">
    <source>
        <dbReference type="Proteomes" id="UP000292544"/>
    </source>
</evidence>
<evidence type="ECO:0000313" key="1">
    <source>
        <dbReference type="EMBL" id="TAA47263.1"/>
    </source>
</evidence>
<dbReference type="InterPro" id="IPR011990">
    <property type="entry name" value="TPR-like_helical_dom_sf"/>
</dbReference>
<protein>
    <recommendedName>
        <fullName evidence="3">Sel1 repeat family protein</fullName>
    </recommendedName>
</protein>
<dbReference type="Gene3D" id="1.25.40.10">
    <property type="entry name" value="Tetratricopeptide repeat domain"/>
    <property type="match status" value="1"/>
</dbReference>
<dbReference type="Pfam" id="PF08238">
    <property type="entry name" value="Sel1"/>
    <property type="match status" value="1"/>
</dbReference>
<name>A0ABY1WRP1_9GAMM</name>
<keyword evidence="2" id="KW-1185">Reference proteome</keyword>
<evidence type="ECO:0008006" key="3">
    <source>
        <dbReference type="Google" id="ProtNLM"/>
    </source>
</evidence>
<dbReference type="SUPFAM" id="SSF81901">
    <property type="entry name" value="HCP-like"/>
    <property type="match status" value="1"/>
</dbReference>
<dbReference type="RefSeq" id="WP_130566418.1">
    <property type="nucleotide sequence ID" value="NZ_SHLY01000002.1"/>
</dbReference>
<sequence>MNDKDREKIEEFYDREEIDELYIFLKSHIEKEEPYALYIYSSFSLPIWNETDEEFDERRIRLLKKSSSLGCPEAMYQLACCYLYGEGIERDVSKCIECATQAANLGYKYAETLLEQLVRNKE</sequence>
<dbReference type="InterPro" id="IPR006597">
    <property type="entry name" value="Sel1-like"/>
</dbReference>
<dbReference type="Proteomes" id="UP000292544">
    <property type="component" value="Unassembled WGS sequence"/>
</dbReference>